<evidence type="ECO:0000313" key="3">
    <source>
        <dbReference type="Proteomes" id="UP000031186"/>
    </source>
</evidence>
<comment type="caution">
    <text evidence="2">The sequence shown here is derived from an EMBL/GenBank/DDBJ whole genome shotgun (WGS) entry which is preliminary data.</text>
</comment>
<feature type="region of interest" description="Disordered" evidence="1">
    <location>
        <begin position="78"/>
        <end position="112"/>
    </location>
</feature>
<feature type="compositionally biased region" description="Basic and acidic residues" evidence="1">
    <location>
        <begin position="85"/>
        <end position="94"/>
    </location>
</feature>
<gene>
    <name evidence="2" type="ORF">MAN_06965</name>
</gene>
<evidence type="ECO:0000256" key="1">
    <source>
        <dbReference type="SAM" id="MobiDB-lite"/>
    </source>
</evidence>
<sequence>MALLSLHHPRQPVDVPLEARRAPPDHGPPDAPHALQNAQVLAAGAQKHRLRHVNNHLVHVGEGPGRGLPGEQHVAVQPDDEAEPADPRDGRRLSDGGVVLPQAGKGRQEGRVREEGVFGVEERPGLGVDLARGAEDGCVDEPPVSAVPRVRRQQQEERVDLETELEGQAEQVAMALRRGGAVGHGGRSLSCLLLLICV</sequence>
<reference evidence="2 3" key="1">
    <citation type="journal article" date="2014" name="Proc. Natl. Acad. Sci. U.S.A.">
        <title>Trajectory and genomic determinants of fungal-pathogen speciation and host adaptation.</title>
        <authorList>
            <person name="Hu X."/>
            <person name="Xiao G."/>
            <person name="Zheng P."/>
            <person name="Shang Y."/>
            <person name="Su Y."/>
            <person name="Zhang X."/>
            <person name="Liu X."/>
            <person name="Zhan S."/>
            <person name="St Leger R.J."/>
            <person name="Wang C."/>
        </authorList>
    </citation>
    <scope>NUCLEOTIDE SEQUENCE [LARGE SCALE GENOMIC DNA]</scope>
    <source>
        <strain evidence="2 3">ARSEF 549</strain>
    </source>
</reference>
<organism evidence="2 3">
    <name type="scientific">Metarhizium anisopliae (strain ARSEF 549)</name>
    <dbReference type="NCBI Taxonomy" id="3151832"/>
    <lineage>
        <taxon>Eukaryota</taxon>
        <taxon>Fungi</taxon>
        <taxon>Dikarya</taxon>
        <taxon>Ascomycota</taxon>
        <taxon>Pezizomycotina</taxon>
        <taxon>Sordariomycetes</taxon>
        <taxon>Hypocreomycetidae</taxon>
        <taxon>Hypocreales</taxon>
        <taxon>Clavicipitaceae</taxon>
        <taxon>Metarhizium</taxon>
    </lineage>
</organism>
<keyword evidence="3" id="KW-1185">Reference proteome</keyword>
<accession>A0A0B4G5V7</accession>
<feature type="non-terminal residue" evidence="2">
    <location>
        <position position="1"/>
    </location>
</feature>
<feature type="compositionally biased region" description="Basic and acidic residues" evidence="1">
    <location>
        <begin position="17"/>
        <end position="28"/>
    </location>
</feature>
<name>A0A0B4G5V7_METAF</name>
<dbReference type="Proteomes" id="UP000031186">
    <property type="component" value="Unassembled WGS sequence"/>
</dbReference>
<dbReference type="VEuPathDB" id="FungiDB:MAN_06965"/>
<dbReference type="HOGENOM" id="CLU_1378422_0_0_1"/>
<evidence type="ECO:0000313" key="2">
    <source>
        <dbReference type="EMBL" id="KID63794.1"/>
    </source>
</evidence>
<dbReference type="EMBL" id="AZNF01000009">
    <property type="protein sequence ID" value="KID63794.1"/>
    <property type="molecule type" value="Genomic_DNA"/>
</dbReference>
<feature type="region of interest" description="Disordered" evidence="1">
    <location>
        <begin position="1"/>
        <end position="32"/>
    </location>
</feature>
<proteinExistence type="predicted"/>
<dbReference type="AlphaFoldDB" id="A0A0B4G5V7"/>
<protein>
    <submittedName>
        <fullName evidence="2">Uncharacterized protein</fullName>
    </submittedName>
</protein>